<dbReference type="HOGENOM" id="CLU_185001_0_0_9"/>
<reference evidence="2" key="1">
    <citation type="submission" date="2010-12" db="EMBL/GenBank/DDBJ databases">
        <title>Complete sequence of Bacillus cellulosilyticus DSM 2522.</title>
        <authorList>
            <consortium name="US DOE Joint Genome Institute"/>
            <person name="Lucas S."/>
            <person name="Copeland A."/>
            <person name="Lapidus A."/>
            <person name="Cheng J.-F."/>
            <person name="Bruce D."/>
            <person name="Goodwin L."/>
            <person name="Pitluck S."/>
            <person name="Chertkov O."/>
            <person name="Detter J.C."/>
            <person name="Han C."/>
            <person name="Tapia R."/>
            <person name="Land M."/>
            <person name="Hauser L."/>
            <person name="Jeffries C."/>
            <person name="Kyrpides N."/>
            <person name="Ivanova N."/>
            <person name="Mikhailova N."/>
            <person name="Brumm P."/>
            <person name="Mead D."/>
            <person name="Woyke T."/>
        </authorList>
    </citation>
    <scope>NUCLEOTIDE SEQUENCE [LARGE SCALE GENOMIC DNA]</scope>
    <source>
        <strain evidence="2">DSM 2522</strain>
    </source>
</reference>
<keyword evidence="1" id="KW-0812">Transmembrane</keyword>
<evidence type="ECO:0000256" key="1">
    <source>
        <dbReference type="SAM" id="Phobius"/>
    </source>
</evidence>
<dbReference type="RefSeq" id="WP_013488385.1">
    <property type="nucleotide sequence ID" value="NC_014829.1"/>
</dbReference>
<evidence type="ECO:0000313" key="2">
    <source>
        <dbReference type="EMBL" id="ADU30048.1"/>
    </source>
</evidence>
<dbReference type="eggNOG" id="ENOG50333IZ">
    <property type="taxonomic scope" value="Bacteria"/>
</dbReference>
<dbReference type="Pfam" id="PF14004">
    <property type="entry name" value="DUF4227"/>
    <property type="match status" value="1"/>
</dbReference>
<keyword evidence="1" id="KW-1133">Transmembrane helix</keyword>
<gene>
    <name evidence="2" type="ordered locus">Bcell_1786</name>
</gene>
<dbReference type="InterPro" id="IPR025321">
    <property type="entry name" value="DUF4227"/>
</dbReference>
<protein>
    <recommendedName>
        <fullName evidence="4">DUF4227 family protein</fullName>
    </recommendedName>
</protein>
<proteinExistence type="predicted"/>
<keyword evidence="1" id="KW-0472">Membrane</keyword>
<dbReference type="AlphaFoldDB" id="E6TYJ8"/>
<dbReference type="STRING" id="649639.Bcell_1786"/>
<dbReference type="KEGG" id="bco:Bcell_1786"/>
<dbReference type="Proteomes" id="UP000001401">
    <property type="component" value="Chromosome"/>
</dbReference>
<keyword evidence="3" id="KW-1185">Reference proteome</keyword>
<name>E6TYJ8_EVAC2</name>
<feature type="transmembrane region" description="Helical" evidence="1">
    <location>
        <begin position="7"/>
        <end position="28"/>
    </location>
</feature>
<organism evidence="2 3">
    <name type="scientific">Evansella cellulosilytica (strain ATCC 21833 / DSM 2522 / FERM P-1141 / JCM 9156 / N-4)</name>
    <name type="common">Bacillus cellulosilyticus</name>
    <dbReference type="NCBI Taxonomy" id="649639"/>
    <lineage>
        <taxon>Bacteria</taxon>
        <taxon>Bacillati</taxon>
        <taxon>Bacillota</taxon>
        <taxon>Bacilli</taxon>
        <taxon>Bacillales</taxon>
        <taxon>Bacillaceae</taxon>
        <taxon>Evansella</taxon>
    </lineage>
</organism>
<evidence type="ECO:0008006" key="4">
    <source>
        <dbReference type="Google" id="ProtNLM"/>
    </source>
</evidence>
<evidence type="ECO:0000313" key="3">
    <source>
        <dbReference type="Proteomes" id="UP000001401"/>
    </source>
</evidence>
<accession>E6TYJ8</accession>
<dbReference type="EMBL" id="CP002394">
    <property type="protein sequence ID" value="ADU30048.1"/>
    <property type="molecule type" value="Genomic_DNA"/>
</dbReference>
<dbReference type="PROSITE" id="PS51257">
    <property type="entry name" value="PROKAR_LIPOPROTEIN"/>
    <property type="match status" value="1"/>
</dbReference>
<sequence length="76" mass="9041">MRGLRVIFDAVWVFFVFMGCTLVFYYGILWVSEEYNDYHRYDEPEGRAVKVVHQPNIEDSTQLPLSRLSYFLINGE</sequence>